<evidence type="ECO:0000259" key="3">
    <source>
        <dbReference type="PROSITE" id="PS50893"/>
    </source>
</evidence>
<dbReference type="eggNOG" id="COG1131">
    <property type="taxonomic scope" value="Bacteria"/>
</dbReference>
<dbReference type="InterPro" id="IPR003593">
    <property type="entry name" value="AAA+_ATPase"/>
</dbReference>
<evidence type="ECO:0000256" key="1">
    <source>
        <dbReference type="ARBA" id="ARBA00022741"/>
    </source>
</evidence>
<sequence>MQKEKEVLVELENISKIFDRKVWAIKKINLKIYKGDGIGIIGPNQSGKTVLGRLIANQIRQTGGILEYNFNRGDVLSSVGFQFRDTIWPDGFKVKEIVNLYKSIYNMEDEAWLDELSSVFNIQDRWDNYLNSCNKSWLQLFSLFLAFIHKPELVILDEVSNTIGMDMKVKVLSFLKKYKEEHKATFVVISPDNSIFDYLCNRIIVMESGLILSDDYVNDWDSNTRFEDYTLKVMKTIESKEVKLKPDPVFKPILKKYEKKLEKATEIYDVFINSFDNIETVQNDKIFNKIKNINFNSQELHQKIITLASTGLNKSTIDDVKIAIKKLIKLFKDLKKQYKKVGTTHNYWRLIKRYLQKVEFFPKYLSNDLYGVFKTNKIIVDGNEITAELSKKELTQLRLLKKKYIQEEIKIMKFEAKILKRQERSKKQLRNLEQKNTSV</sequence>
<dbReference type="InterPro" id="IPR003439">
    <property type="entry name" value="ABC_transporter-like_ATP-bd"/>
</dbReference>
<gene>
    <name evidence="4" type="ORF">SAPIS_v1c07380</name>
</gene>
<dbReference type="EMBL" id="CP006682">
    <property type="protein sequence ID" value="AHB36583.1"/>
    <property type="molecule type" value="Genomic_DNA"/>
</dbReference>
<dbReference type="PANTHER" id="PTHR43038:SF3">
    <property type="entry name" value="ABC TRANSPORTER G FAMILY MEMBER 20 ISOFORM X1"/>
    <property type="match status" value="1"/>
</dbReference>
<reference evidence="4 5" key="1">
    <citation type="journal article" date="2014" name="Genome Announc.">
        <title>Complete Genome Sequence of Spiroplasma apis B31T (ATCC 33834), a Bacterium Associated with May Disease of Honeybees (Apis mellifera).</title>
        <authorList>
            <person name="Ku C."/>
            <person name="Lo W.S."/>
            <person name="Chen L.L."/>
            <person name="Kuo C.H."/>
        </authorList>
    </citation>
    <scope>NUCLEOTIDE SEQUENCE [LARGE SCALE GENOMIC DNA]</scope>
    <source>
        <strain evidence="4">B31</strain>
    </source>
</reference>
<keyword evidence="5" id="KW-1185">Reference proteome</keyword>
<dbReference type="STRING" id="1276258.SAPIS_v1c07380"/>
<dbReference type="GO" id="GO:0005524">
    <property type="term" value="F:ATP binding"/>
    <property type="evidence" value="ECO:0007669"/>
    <property type="project" value="UniProtKB-KW"/>
</dbReference>
<dbReference type="InterPro" id="IPR027417">
    <property type="entry name" value="P-loop_NTPase"/>
</dbReference>
<evidence type="ECO:0000313" key="4">
    <source>
        <dbReference type="EMBL" id="AHB36583.1"/>
    </source>
</evidence>
<dbReference type="KEGG" id="sapi:SAPIS_v1c07380"/>
<name>V5RJE5_SPIAP</name>
<dbReference type="OrthoDB" id="388394at2"/>
<dbReference type="PROSITE" id="PS50893">
    <property type="entry name" value="ABC_TRANSPORTER_2"/>
    <property type="match status" value="1"/>
</dbReference>
<dbReference type="HOGENOM" id="CLU_642361_0_0_14"/>
<dbReference type="PATRIC" id="fig|1276258.3.peg.751"/>
<protein>
    <submittedName>
        <fullName evidence="4">ABC transporter ATP-binding protein</fullName>
    </submittedName>
</protein>
<proteinExistence type="predicted"/>
<keyword evidence="2 4" id="KW-0067">ATP-binding</keyword>
<accession>V5RJE5</accession>
<dbReference type="Gene3D" id="3.40.50.300">
    <property type="entry name" value="P-loop containing nucleotide triphosphate hydrolases"/>
    <property type="match status" value="1"/>
</dbReference>
<dbReference type="SMART" id="SM00382">
    <property type="entry name" value="AAA"/>
    <property type="match status" value="1"/>
</dbReference>
<dbReference type="SUPFAM" id="SSF52540">
    <property type="entry name" value="P-loop containing nucleoside triphosphate hydrolases"/>
    <property type="match status" value="1"/>
</dbReference>
<organism evidence="4 5">
    <name type="scientific">Spiroplasma apis B31</name>
    <dbReference type="NCBI Taxonomy" id="1276258"/>
    <lineage>
        <taxon>Bacteria</taxon>
        <taxon>Bacillati</taxon>
        <taxon>Mycoplasmatota</taxon>
        <taxon>Mollicutes</taxon>
        <taxon>Entomoplasmatales</taxon>
        <taxon>Spiroplasmataceae</taxon>
        <taxon>Spiroplasma</taxon>
    </lineage>
</organism>
<dbReference type="RefSeq" id="WP_023789814.1">
    <property type="nucleotide sequence ID" value="NC_022998.1"/>
</dbReference>
<dbReference type="AlphaFoldDB" id="V5RJE5"/>
<keyword evidence="1" id="KW-0547">Nucleotide-binding</keyword>
<feature type="domain" description="ABC transporter" evidence="3">
    <location>
        <begin position="9"/>
        <end position="233"/>
    </location>
</feature>
<dbReference type="Pfam" id="PF00005">
    <property type="entry name" value="ABC_tran"/>
    <property type="match status" value="1"/>
</dbReference>
<dbReference type="Proteomes" id="UP000018550">
    <property type="component" value="Chromosome"/>
</dbReference>
<dbReference type="GO" id="GO:0016887">
    <property type="term" value="F:ATP hydrolysis activity"/>
    <property type="evidence" value="ECO:0007669"/>
    <property type="project" value="InterPro"/>
</dbReference>
<dbReference type="PANTHER" id="PTHR43038">
    <property type="entry name" value="ATP-BINDING CASSETTE, SUB-FAMILY H, MEMBER 1"/>
    <property type="match status" value="1"/>
</dbReference>
<evidence type="ECO:0000313" key="5">
    <source>
        <dbReference type="Proteomes" id="UP000018550"/>
    </source>
</evidence>
<evidence type="ECO:0000256" key="2">
    <source>
        <dbReference type="ARBA" id="ARBA00022840"/>
    </source>
</evidence>